<organism evidence="2">
    <name type="scientific">uncultured bacterium CSL12</name>
    <dbReference type="NCBI Taxonomy" id="1091567"/>
    <lineage>
        <taxon>Bacteria</taxon>
        <taxon>environmental samples</taxon>
    </lineage>
</organism>
<name>G4WVG5_9BACT</name>
<accession>G4WVG5</accession>
<dbReference type="Pfam" id="PF03401">
    <property type="entry name" value="TctC"/>
    <property type="match status" value="1"/>
</dbReference>
<dbReference type="InterPro" id="IPR042100">
    <property type="entry name" value="Bug_dom1"/>
</dbReference>
<protein>
    <submittedName>
        <fullName evidence="2">Tripartite tricarboxylate transporter family receptor protein</fullName>
    </submittedName>
</protein>
<evidence type="ECO:0000313" key="2">
    <source>
        <dbReference type="EMBL" id="AEQ20417.1"/>
    </source>
</evidence>
<reference evidence="2" key="1">
    <citation type="journal article" date="2000" name="J. Am. Chem. Soc.">
        <title>Long-Chain N-Acyl Amino Acid Antibiotics Isolated from Heterologously Expressed Environmental DNA.</title>
        <authorList>
            <person name="Brady S.F."/>
            <person name="Clardy J."/>
        </authorList>
    </citation>
    <scope>NUCLEOTIDE SEQUENCE</scope>
</reference>
<dbReference type="AlphaFoldDB" id="G4WVG5"/>
<reference evidence="2" key="2">
    <citation type="journal article" date="2011" name="J. Bacteriol.">
        <title>Long-chain N-acyl amino acid synthases are linked to the putative PEP-CTERM/exosortase protein-sorting system in Gram-negative bacteria.</title>
        <authorList>
            <person name="Craig J.W."/>
            <person name="Cherry M.A."/>
            <person name="Brady S.F."/>
        </authorList>
    </citation>
    <scope>NUCLEOTIDE SEQUENCE</scope>
</reference>
<sequence>MATEMREVVRMSAVLLLVAAAWTQAGAQSYPSKQMTLVVPFPPGAATDVFARAAGRRMGEILGAQIVVLNRDGASGAIGTEMVAKSAGDGYTLLWGSSGPLAISPVWTEKVPYDPLRDFAPVSLFAKIPYLLIIHPAVPARNVKELLVLARAHPGKLNFASSGTGGTAHLAGELFKSMTKIDIIHVPYRGTSLFVTELIGGQVDLAFAGPTSALPHLAPGRVRALATSGARRSEMFPDVPTMSEAGVAGYEFTQWYGLLVPAKTPREIVNTLNATLLKAMNDPDVKKRIAGEAAAPAQGTPDEFAAYLKSELQKNAKMIRDANLKRE</sequence>
<dbReference type="PANTHER" id="PTHR42928:SF5">
    <property type="entry name" value="BLR1237 PROTEIN"/>
    <property type="match status" value="1"/>
</dbReference>
<dbReference type="SUPFAM" id="SSF53850">
    <property type="entry name" value="Periplasmic binding protein-like II"/>
    <property type="match status" value="1"/>
</dbReference>
<keyword evidence="2" id="KW-0675">Receptor</keyword>
<dbReference type="EMBL" id="JF429409">
    <property type="protein sequence ID" value="AEQ20417.1"/>
    <property type="molecule type" value="Genomic_DNA"/>
</dbReference>
<dbReference type="InterPro" id="IPR005064">
    <property type="entry name" value="BUG"/>
</dbReference>
<dbReference type="Gene3D" id="3.40.190.150">
    <property type="entry name" value="Bordetella uptake gene, domain 1"/>
    <property type="match status" value="1"/>
</dbReference>
<evidence type="ECO:0000256" key="1">
    <source>
        <dbReference type="ARBA" id="ARBA00006987"/>
    </source>
</evidence>
<dbReference type="Gene3D" id="3.40.190.10">
    <property type="entry name" value="Periplasmic binding protein-like II"/>
    <property type="match status" value="1"/>
</dbReference>
<dbReference type="PIRSF" id="PIRSF017082">
    <property type="entry name" value="YflP"/>
    <property type="match status" value="1"/>
</dbReference>
<proteinExistence type="inferred from homology"/>
<dbReference type="CDD" id="cd13578">
    <property type="entry name" value="PBP2_Bug27"/>
    <property type="match status" value="1"/>
</dbReference>
<dbReference type="PANTHER" id="PTHR42928">
    <property type="entry name" value="TRICARBOXYLATE-BINDING PROTEIN"/>
    <property type="match status" value="1"/>
</dbReference>
<comment type="similarity">
    <text evidence="1">Belongs to the UPF0065 (bug) family.</text>
</comment>